<keyword evidence="7" id="KW-1185">Reference proteome</keyword>
<gene>
    <name evidence="6" type="ORF">ABDJ85_11765</name>
</gene>
<evidence type="ECO:0000259" key="5">
    <source>
        <dbReference type="PROSITE" id="PS50106"/>
    </source>
</evidence>
<dbReference type="SUPFAM" id="SSF50494">
    <property type="entry name" value="Trypsin-like serine proteases"/>
    <property type="match status" value="1"/>
</dbReference>
<evidence type="ECO:0000313" key="6">
    <source>
        <dbReference type="EMBL" id="MEO3692149.1"/>
    </source>
</evidence>
<dbReference type="InterPro" id="IPR009003">
    <property type="entry name" value="Peptidase_S1_PA"/>
</dbReference>
<dbReference type="InterPro" id="IPR001940">
    <property type="entry name" value="Peptidase_S1C"/>
</dbReference>
<protein>
    <submittedName>
        <fullName evidence="6">Trypsin-like peptidase domain-containing protein</fullName>
    </submittedName>
</protein>
<reference evidence="6 7" key="1">
    <citation type="submission" date="2024-05" db="EMBL/GenBank/DDBJ databases">
        <title>Roseateles sp. DJS-2-20 16S ribosomal RNA gene Genome sequencing and assembly.</title>
        <authorList>
            <person name="Woo H."/>
        </authorList>
    </citation>
    <scope>NUCLEOTIDE SEQUENCE [LARGE SCALE GENOMIC DNA]</scope>
    <source>
        <strain evidence="6 7">DJS-2-20</strain>
    </source>
</reference>
<evidence type="ECO:0000313" key="7">
    <source>
        <dbReference type="Proteomes" id="UP001495147"/>
    </source>
</evidence>
<dbReference type="SUPFAM" id="SSF50156">
    <property type="entry name" value="PDZ domain-like"/>
    <property type="match status" value="1"/>
</dbReference>
<dbReference type="Gene3D" id="2.30.42.10">
    <property type="match status" value="1"/>
</dbReference>
<name>A0ABV0G348_9BURK</name>
<dbReference type="Gene3D" id="2.40.10.10">
    <property type="entry name" value="Trypsin-like serine proteases"/>
    <property type="match status" value="2"/>
</dbReference>
<dbReference type="SMART" id="SM00228">
    <property type="entry name" value="PDZ"/>
    <property type="match status" value="1"/>
</dbReference>
<organism evidence="6 7">
    <name type="scientific">Roseateles paludis</name>
    <dbReference type="NCBI Taxonomy" id="3145238"/>
    <lineage>
        <taxon>Bacteria</taxon>
        <taxon>Pseudomonadati</taxon>
        <taxon>Pseudomonadota</taxon>
        <taxon>Betaproteobacteria</taxon>
        <taxon>Burkholderiales</taxon>
        <taxon>Sphaerotilaceae</taxon>
        <taxon>Roseateles</taxon>
    </lineage>
</organism>
<feature type="chain" id="PRO_5045334651" evidence="4">
    <location>
        <begin position="23"/>
        <end position="370"/>
    </location>
</feature>
<dbReference type="Proteomes" id="UP001495147">
    <property type="component" value="Unassembled WGS sequence"/>
</dbReference>
<dbReference type="InterPro" id="IPR001478">
    <property type="entry name" value="PDZ"/>
</dbReference>
<dbReference type="Pfam" id="PF13180">
    <property type="entry name" value="PDZ_2"/>
    <property type="match status" value="1"/>
</dbReference>
<dbReference type="InterPro" id="IPR043504">
    <property type="entry name" value="Peptidase_S1_PA_chymotrypsin"/>
</dbReference>
<dbReference type="InterPro" id="IPR036034">
    <property type="entry name" value="PDZ_sf"/>
</dbReference>
<dbReference type="PROSITE" id="PS50106">
    <property type="entry name" value="PDZ"/>
    <property type="match status" value="1"/>
</dbReference>
<dbReference type="Pfam" id="PF13365">
    <property type="entry name" value="Trypsin_2"/>
    <property type="match status" value="1"/>
</dbReference>
<evidence type="ECO:0000256" key="1">
    <source>
        <dbReference type="ARBA" id="ARBA00010541"/>
    </source>
</evidence>
<dbReference type="PANTHER" id="PTHR43343">
    <property type="entry name" value="PEPTIDASE S12"/>
    <property type="match status" value="1"/>
</dbReference>
<comment type="caution">
    <text evidence="6">The sequence shown here is derived from an EMBL/GenBank/DDBJ whole genome shotgun (WGS) entry which is preliminary data.</text>
</comment>
<dbReference type="InterPro" id="IPR051201">
    <property type="entry name" value="Chloro_Bact_Ser_Proteases"/>
</dbReference>
<feature type="domain" description="PDZ" evidence="5">
    <location>
        <begin position="256"/>
        <end position="357"/>
    </location>
</feature>
<accession>A0ABV0G348</accession>
<keyword evidence="3" id="KW-0378">Hydrolase</keyword>
<dbReference type="PANTHER" id="PTHR43343:SF3">
    <property type="entry name" value="PROTEASE DO-LIKE 8, CHLOROPLASTIC"/>
    <property type="match status" value="1"/>
</dbReference>
<evidence type="ECO:0000256" key="2">
    <source>
        <dbReference type="ARBA" id="ARBA00022670"/>
    </source>
</evidence>
<keyword evidence="2" id="KW-0645">Protease</keyword>
<proteinExistence type="inferred from homology"/>
<keyword evidence="4" id="KW-0732">Signal</keyword>
<sequence length="370" mass="38629">MPAAALLRRPAVLLTAGLVALAAAGCWHMDAQSKTPAQPRAVTPRGALDADENNNINVFKKTSPSVVHITNLALQRDLFSLRVTEQPQGTGTGFIWDENGHIVTNFHVIQGANAATVTLSDQSVLPAKLVGAFPDRDIAVLRIDVPKDKLAPIAIGTSRELQVGQKVYAIGNPFGLDQTLTTGIVSALNREIESVTRRTIKGAIQTDAAINPGNSGGPLLDSAGRLIGVNTSIYSPSGASAGIGFAIPVDEVNRIVPRLIRDGRFIRPALGVTAGAAQLTQSLGAPKGVLLVGVVAGGPAAQAGLQPYTRGRDGRIVAGDVITAVNEQPVADLDDMLGLLEQRQIGEKVVLSVWRAGQTRRVNATLGSSD</sequence>
<comment type="similarity">
    <text evidence="1">Belongs to the peptidase S1C family.</text>
</comment>
<evidence type="ECO:0000256" key="3">
    <source>
        <dbReference type="ARBA" id="ARBA00022801"/>
    </source>
</evidence>
<dbReference type="PRINTS" id="PR00834">
    <property type="entry name" value="PROTEASES2C"/>
</dbReference>
<dbReference type="EMBL" id="JBDPZD010000003">
    <property type="protein sequence ID" value="MEO3692149.1"/>
    <property type="molecule type" value="Genomic_DNA"/>
</dbReference>
<evidence type="ECO:0000256" key="4">
    <source>
        <dbReference type="SAM" id="SignalP"/>
    </source>
</evidence>
<feature type="signal peptide" evidence="4">
    <location>
        <begin position="1"/>
        <end position="22"/>
    </location>
</feature>